<evidence type="ECO:0000313" key="2">
    <source>
        <dbReference type="Proteomes" id="UP000184275"/>
    </source>
</evidence>
<sequence length="132" mass="15093">MLLFFCAICCAEWGPAEVHNLLIKRVQLKTGVYTGKLDAAMDSAGLVVVSEYHKVMGDSYRPTITSANDYGKHARRSKHYENKALDFRISDVPRNKRSQLVASIRQALGKRFNVFWEEKNTANEHLHIELKE</sequence>
<evidence type="ECO:0008006" key="3">
    <source>
        <dbReference type="Google" id="ProtNLM"/>
    </source>
</evidence>
<dbReference type="EMBL" id="FRAW01000022">
    <property type="protein sequence ID" value="SHK89407.1"/>
    <property type="molecule type" value="Genomic_DNA"/>
</dbReference>
<dbReference type="InterPro" id="IPR009045">
    <property type="entry name" value="Zn_M74/Hedgehog-like"/>
</dbReference>
<dbReference type="AlphaFoldDB" id="A0A1M6W6U0"/>
<keyword evidence="2" id="KW-1185">Reference proteome</keyword>
<organism evidence="1 2">
    <name type="scientific">Fibrobacter intestinalis</name>
    <dbReference type="NCBI Taxonomy" id="28122"/>
    <lineage>
        <taxon>Bacteria</taxon>
        <taxon>Pseudomonadati</taxon>
        <taxon>Fibrobacterota</taxon>
        <taxon>Fibrobacteria</taxon>
        <taxon>Fibrobacterales</taxon>
        <taxon>Fibrobacteraceae</taxon>
        <taxon>Fibrobacter</taxon>
    </lineage>
</organism>
<accession>A0A1M6W6U0</accession>
<dbReference type="SUPFAM" id="SSF55166">
    <property type="entry name" value="Hedgehog/DD-peptidase"/>
    <property type="match status" value="1"/>
</dbReference>
<reference evidence="2" key="1">
    <citation type="submission" date="2016-11" db="EMBL/GenBank/DDBJ databases">
        <authorList>
            <person name="Varghese N."/>
            <person name="Submissions S."/>
        </authorList>
    </citation>
    <scope>NUCLEOTIDE SEQUENCE [LARGE SCALE GENOMIC DNA]</scope>
    <source>
        <strain evidence="2">UWOS</strain>
    </source>
</reference>
<gene>
    <name evidence="1" type="ORF">SAMN05720469_12236</name>
</gene>
<dbReference type="Proteomes" id="UP000184275">
    <property type="component" value="Unassembled WGS sequence"/>
</dbReference>
<evidence type="ECO:0000313" key="1">
    <source>
        <dbReference type="EMBL" id="SHK89407.1"/>
    </source>
</evidence>
<proteinExistence type="predicted"/>
<name>A0A1M6W6U0_9BACT</name>
<protein>
    <recommendedName>
        <fullName evidence="3">Peptidase M15</fullName>
    </recommendedName>
</protein>